<dbReference type="InterPro" id="IPR036855">
    <property type="entry name" value="Znf_CCCH_sf"/>
</dbReference>
<evidence type="ECO:0000256" key="4">
    <source>
        <dbReference type="PROSITE-ProRule" id="PRU00723"/>
    </source>
</evidence>
<dbReference type="Gene3D" id="4.10.1000.10">
    <property type="entry name" value="Zinc finger, CCCH-type"/>
    <property type="match status" value="1"/>
</dbReference>
<dbReference type="SUPFAM" id="SSF90229">
    <property type="entry name" value="CCCH zinc finger"/>
    <property type="match status" value="2"/>
</dbReference>
<feature type="zinc finger region" description="C3H1-type" evidence="4">
    <location>
        <begin position="110"/>
        <end position="138"/>
    </location>
</feature>
<evidence type="ECO:0000256" key="1">
    <source>
        <dbReference type="ARBA" id="ARBA00022723"/>
    </source>
</evidence>
<gene>
    <name evidence="7" type="ORF">DSPE1174_LOCUS32937</name>
</gene>
<dbReference type="Pfam" id="PF00642">
    <property type="entry name" value="zf-CCCH"/>
    <property type="match status" value="1"/>
</dbReference>
<feature type="region of interest" description="Disordered" evidence="5">
    <location>
        <begin position="1"/>
        <end position="64"/>
    </location>
</feature>
<dbReference type="EMBL" id="HBGS01063210">
    <property type="protein sequence ID" value="CAD9496404.1"/>
    <property type="molecule type" value="Transcribed_RNA"/>
</dbReference>
<keyword evidence="2 4" id="KW-0863">Zinc-finger</keyword>
<feature type="region of interest" description="Disordered" evidence="5">
    <location>
        <begin position="222"/>
        <end position="262"/>
    </location>
</feature>
<keyword evidence="1 4" id="KW-0479">Metal-binding</keyword>
<dbReference type="PROSITE" id="PS50103">
    <property type="entry name" value="ZF_C3H1"/>
    <property type="match status" value="2"/>
</dbReference>
<evidence type="ECO:0000256" key="5">
    <source>
        <dbReference type="SAM" id="MobiDB-lite"/>
    </source>
</evidence>
<keyword evidence="3 4" id="KW-0862">Zinc</keyword>
<reference evidence="7" key="1">
    <citation type="submission" date="2021-01" db="EMBL/GenBank/DDBJ databases">
        <authorList>
            <person name="Corre E."/>
            <person name="Pelletier E."/>
            <person name="Niang G."/>
            <person name="Scheremetjew M."/>
            <person name="Finn R."/>
            <person name="Kale V."/>
            <person name="Holt S."/>
            <person name="Cochrane G."/>
            <person name="Meng A."/>
            <person name="Brown T."/>
            <person name="Cohen L."/>
        </authorList>
    </citation>
    <scope>NUCLEOTIDE SEQUENCE</scope>
    <source>
        <strain evidence="7">CCMP1381</strain>
    </source>
</reference>
<organism evidence="7">
    <name type="scientific">Octactis speculum</name>
    <dbReference type="NCBI Taxonomy" id="3111310"/>
    <lineage>
        <taxon>Eukaryota</taxon>
        <taxon>Sar</taxon>
        <taxon>Stramenopiles</taxon>
        <taxon>Ochrophyta</taxon>
        <taxon>Dictyochophyceae</taxon>
        <taxon>Dictyochales</taxon>
        <taxon>Dictyochaceae</taxon>
        <taxon>Octactis</taxon>
    </lineage>
</organism>
<feature type="zinc finger region" description="C3H1-type" evidence="4">
    <location>
        <begin position="65"/>
        <end position="92"/>
    </location>
</feature>
<dbReference type="SMART" id="SM00356">
    <property type="entry name" value="ZnF_C3H1"/>
    <property type="match status" value="2"/>
</dbReference>
<feature type="domain" description="C3H1-type" evidence="6">
    <location>
        <begin position="110"/>
        <end position="138"/>
    </location>
</feature>
<feature type="domain" description="C3H1-type" evidence="6">
    <location>
        <begin position="65"/>
        <end position="92"/>
    </location>
</feature>
<evidence type="ECO:0000256" key="2">
    <source>
        <dbReference type="ARBA" id="ARBA00022771"/>
    </source>
</evidence>
<protein>
    <recommendedName>
        <fullName evidence="6">C3H1-type domain-containing protein</fullName>
    </recommendedName>
</protein>
<proteinExistence type="predicted"/>
<name>A0A7S2HP65_9STRA</name>
<dbReference type="AlphaFoldDB" id="A0A7S2HP65"/>
<dbReference type="InterPro" id="IPR000571">
    <property type="entry name" value="Znf_CCCH"/>
</dbReference>
<evidence type="ECO:0000256" key="3">
    <source>
        <dbReference type="ARBA" id="ARBA00022833"/>
    </source>
</evidence>
<feature type="compositionally biased region" description="Polar residues" evidence="5">
    <location>
        <begin position="222"/>
        <end position="234"/>
    </location>
</feature>
<evidence type="ECO:0000259" key="6">
    <source>
        <dbReference type="PROSITE" id="PS50103"/>
    </source>
</evidence>
<feature type="compositionally biased region" description="Basic residues" evidence="5">
    <location>
        <begin position="19"/>
        <end position="28"/>
    </location>
</feature>
<dbReference type="GO" id="GO:0008270">
    <property type="term" value="F:zinc ion binding"/>
    <property type="evidence" value="ECO:0007669"/>
    <property type="project" value="UniProtKB-KW"/>
</dbReference>
<evidence type="ECO:0000313" key="7">
    <source>
        <dbReference type="EMBL" id="CAD9496404.1"/>
    </source>
</evidence>
<accession>A0A7S2HP65</accession>
<sequence length="322" mass="35773">MEVTLDDIIKKSQSNTVPPKKRRKKHAKNNGTQKRAVLNAKNDRKPVAQKTDIDKPLDQIQKERDTKKRPCMFFQQGACRNGDKCSWAHVISPDLPPRDVVRDTNRRRSSMGNKSCAFYFNGTGCRNGDKCPWRHEIPQSPKNDALDSPGESVDRIIFHSHRHPSFDGERTDDNIMRRWDEIGEKINESVDAAMEASVREIHTHASKWDALIEAQQQKYSIEAQQQRQMSSDALTTAGGEGGSLTDKKTQPAPRTATSVQSSHLGGCLDAVDSAVDDATFSGRNSSAAKTVLAPITALSQKLYIEPVFSALALHAELQRGEA</sequence>
<feature type="compositionally biased region" description="Basic and acidic residues" evidence="5">
    <location>
        <begin position="41"/>
        <end position="64"/>
    </location>
</feature>